<evidence type="ECO:0000259" key="1">
    <source>
        <dbReference type="PROSITE" id="PS51272"/>
    </source>
</evidence>
<name>A0A0W8E9R4_9ZZZZ</name>
<protein>
    <recommendedName>
        <fullName evidence="1">SLH domain-containing protein</fullName>
    </recommendedName>
</protein>
<dbReference type="EMBL" id="LNQE01001820">
    <property type="protein sequence ID" value="KUG05317.1"/>
    <property type="molecule type" value="Genomic_DNA"/>
</dbReference>
<dbReference type="InterPro" id="IPR051465">
    <property type="entry name" value="Cell_Envelope_Struct_Comp"/>
</dbReference>
<feature type="domain" description="SLH" evidence="1">
    <location>
        <begin position="104"/>
        <end position="167"/>
    </location>
</feature>
<proteinExistence type="predicted"/>
<reference evidence="2" key="1">
    <citation type="journal article" date="2015" name="Proc. Natl. Acad. Sci. U.S.A.">
        <title>Networks of energetic and metabolic interactions define dynamics in microbial communities.</title>
        <authorList>
            <person name="Embree M."/>
            <person name="Liu J.K."/>
            <person name="Al-Bassam M.M."/>
            <person name="Zengler K."/>
        </authorList>
    </citation>
    <scope>NUCLEOTIDE SEQUENCE</scope>
</reference>
<comment type="caution">
    <text evidence="2">The sequence shown here is derived from an EMBL/GenBank/DDBJ whole genome shotgun (WGS) entry which is preliminary data.</text>
</comment>
<feature type="domain" description="SLH" evidence="1">
    <location>
        <begin position="38"/>
        <end position="101"/>
    </location>
</feature>
<dbReference type="PROSITE" id="PS51272">
    <property type="entry name" value="SLH"/>
    <property type="match status" value="3"/>
</dbReference>
<dbReference type="PANTHER" id="PTHR43308">
    <property type="entry name" value="OUTER MEMBRANE PROTEIN ALPHA-RELATED"/>
    <property type="match status" value="1"/>
</dbReference>
<feature type="domain" description="SLH" evidence="1">
    <location>
        <begin position="170"/>
        <end position="233"/>
    </location>
</feature>
<dbReference type="AlphaFoldDB" id="A0A0W8E9R4"/>
<accession>A0A0W8E9R4</accession>
<organism evidence="2">
    <name type="scientific">hydrocarbon metagenome</name>
    <dbReference type="NCBI Taxonomy" id="938273"/>
    <lineage>
        <taxon>unclassified sequences</taxon>
        <taxon>metagenomes</taxon>
        <taxon>ecological metagenomes</taxon>
    </lineage>
</organism>
<evidence type="ECO:0000313" key="2">
    <source>
        <dbReference type="EMBL" id="KUG05317.1"/>
    </source>
</evidence>
<gene>
    <name evidence="2" type="ORF">ASZ90_017258</name>
</gene>
<dbReference type="Pfam" id="PF00395">
    <property type="entry name" value="SLH"/>
    <property type="match status" value="3"/>
</dbReference>
<sequence length="401" mass="46123">MKKRIVVLTLCVFMISIFAGAAIAKNDNNFGQQKSKNTNGQRLVDIDDDWAAEDIEEASIKGFLKGYEDGKFWPNKPVTCLETIVILVRAAGLQDEVDDYDLSDEELMILKKIPDWGKAYVAVALNEGILSEDEMKTFNPNQGAKRYQVCIYMQNVLDEFNIDPDDEEFMEDFIDGELVPLQARKSVRNMVRFGVVNGYPDGSFGPMRVVKRNEIARMVNYLDNICIQNSESYILKGILDEVDYEDDILTLNMTDNENEEWEFDIDEEDDVDIYYDGNKLDFDEDLEDIEVGGAIRILLNENEDPVWVKISAPVEEEDYVLLRGILDAVDFDGDVLSLDVIDSEEEEWEFDIDEEDDVDIYYDGQKLDFDEDLEDIEARGTIRILLNENEDPVWIKIYSPE</sequence>
<dbReference type="InterPro" id="IPR001119">
    <property type="entry name" value="SLH_dom"/>
</dbReference>